<sequence>MDWRKRMTSAASAEEDEMALVKAAAWAWYQRGSGNEGRPGREFDITCGGAARIPRPSRYQLEALAKVSGSPKPGPATSNSLLDLYEIERITRELDRLIAASSAADNHRARRKEVEKRKVVARRTSGFWMRHAVAICGTSGDVVEARVLGGRRPSKAATVV</sequence>
<dbReference type="PANTHER" id="PTHR34665:SF4">
    <property type="entry name" value="DUF3741 DOMAIN-CONTAINING PROTEIN"/>
    <property type="match status" value="1"/>
</dbReference>
<proteinExistence type="predicted"/>
<organism evidence="1 2">
    <name type="scientific">Elaeis guineensis var. tenera</name>
    <name type="common">Oil palm</name>
    <dbReference type="NCBI Taxonomy" id="51953"/>
    <lineage>
        <taxon>Eukaryota</taxon>
        <taxon>Viridiplantae</taxon>
        <taxon>Streptophyta</taxon>
        <taxon>Embryophyta</taxon>
        <taxon>Tracheophyta</taxon>
        <taxon>Spermatophyta</taxon>
        <taxon>Magnoliopsida</taxon>
        <taxon>Liliopsida</taxon>
        <taxon>Arecaceae</taxon>
        <taxon>Arecoideae</taxon>
        <taxon>Cocoseae</taxon>
        <taxon>Elaeidinae</taxon>
        <taxon>Elaeis</taxon>
    </lineage>
</organism>
<gene>
    <name evidence="2" type="primary">LOC109505023</name>
</gene>
<dbReference type="KEGG" id="egu:109505023"/>
<dbReference type="PANTHER" id="PTHR34665">
    <property type="entry name" value="DUF3741 DOMAIN-CONTAINING PROTEIN"/>
    <property type="match status" value="1"/>
</dbReference>
<accession>A0A6J0PC49</accession>
<keyword evidence="1" id="KW-1185">Reference proteome</keyword>
<evidence type="ECO:0000313" key="1">
    <source>
        <dbReference type="Proteomes" id="UP000504607"/>
    </source>
</evidence>
<evidence type="ECO:0000313" key="2">
    <source>
        <dbReference type="RefSeq" id="XP_019702394.1"/>
    </source>
</evidence>
<protein>
    <submittedName>
        <fullName evidence="2">Uncharacterized protein LOC109505023</fullName>
    </submittedName>
</protein>
<dbReference type="RefSeq" id="XP_019702394.1">
    <property type="nucleotide sequence ID" value="XM_019846835.2"/>
</dbReference>
<dbReference type="OrthoDB" id="1880786at2759"/>
<name>A0A6J0PC49_ELAGV</name>
<dbReference type="AlphaFoldDB" id="A0A6J0PC49"/>
<reference evidence="2" key="1">
    <citation type="submission" date="2025-08" db="UniProtKB">
        <authorList>
            <consortium name="RefSeq"/>
        </authorList>
    </citation>
    <scope>IDENTIFICATION</scope>
</reference>
<dbReference type="Proteomes" id="UP000504607">
    <property type="component" value="Unplaced"/>
</dbReference>
<dbReference type="InParanoid" id="A0A6J0PC49"/>
<dbReference type="GeneID" id="109505023"/>